<gene>
    <name evidence="2" type="ORF">EJ05DRAFT_505337</name>
</gene>
<keyword evidence="1" id="KW-0732">Signal</keyword>
<dbReference type="GeneID" id="54488749"/>
<keyword evidence="3" id="KW-1185">Reference proteome</keyword>
<feature type="chain" id="PRO_5025443995" evidence="1">
    <location>
        <begin position="19"/>
        <end position="134"/>
    </location>
</feature>
<dbReference type="AlphaFoldDB" id="A0A6A6VTM5"/>
<accession>A0A6A6VTM5</accession>
<evidence type="ECO:0000313" key="2">
    <source>
        <dbReference type="EMBL" id="KAF2753146.1"/>
    </source>
</evidence>
<protein>
    <submittedName>
        <fullName evidence="2">Uncharacterized protein</fullName>
    </submittedName>
</protein>
<organism evidence="2 3">
    <name type="scientific">Pseudovirgaria hyperparasitica</name>
    <dbReference type="NCBI Taxonomy" id="470096"/>
    <lineage>
        <taxon>Eukaryota</taxon>
        <taxon>Fungi</taxon>
        <taxon>Dikarya</taxon>
        <taxon>Ascomycota</taxon>
        <taxon>Pezizomycotina</taxon>
        <taxon>Dothideomycetes</taxon>
        <taxon>Dothideomycetes incertae sedis</taxon>
        <taxon>Acrospermales</taxon>
        <taxon>Acrospermaceae</taxon>
        <taxon>Pseudovirgaria</taxon>
    </lineage>
</organism>
<evidence type="ECO:0000313" key="3">
    <source>
        <dbReference type="Proteomes" id="UP000799437"/>
    </source>
</evidence>
<dbReference type="Proteomes" id="UP000799437">
    <property type="component" value="Unassembled WGS sequence"/>
</dbReference>
<sequence length="134" mass="15094">MFLRNFFMTLAFAASTVARNWPFPESTGEFICDSTLHPDWSECENIIEPMTYEGSYVGPRFAEGQAFTGKACQIRTLRCDSEDGEYREENVSSMYGIVRNECMEHNSAGAYRSGDTCVLVDNPENPFGSISQEK</sequence>
<reference evidence="2" key="1">
    <citation type="journal article" date="2020" name="Stud. Mycol.">
        <title>101 Dothideomycetes genomes: a test case for predicting lifestyles and emergence of pathogens.</title>
        <authorList>
            <person name="Haridas S."/>
            <person name="Albert R."/>
            <person name="Binder M."/>
            <person name="Bloem J."/>
            <person name="Labutti K."/>
            <person name="Salamov A."/>
            <person name="Andreopoulos B."/>
            <person name="Baker S."/>
            <person name="Barry K."/>
            <person name="Bills G."/>
            <person name="Bluhm B."/>
            <person name="Cannon C."/>
            <person name="Castanera R."/>
            <person name="Culley D."/>
            <person name="Daum C."/>
            <person name="Ezra D."/>
            <person name="Gonzalez J."/>
            <person name="Henrissat B."/>
            <person name="Kuo A."/>
            <person name="Liang C."/>
            <person name="Lipzen A."/>
            <person name="Lutzoni F."/>
            <person name="Magnuson J."/>
            <person name="Mondo S."/>
            <person name="Nolan M."/>
            <person name="Ohm R."/>
            <person name="Pangilinan J."/>
            <person name="Park H.-J."/>
            <person name="Ramirez L."/>
            <person name="Alfaro M."/>
            <person name="Sun H."/>
            <person name="Tritt A."/>
            <person name="Yoshinaga Y."/>
            <person name="Zwiers L.-H."/>
            <person name="Turgeon B."/>
            <person name="Goodwin S."/>
            <person name="Spatafora J."/>
            <person name="Crous P."/>
            <person name="Grigoriev I."/>
        </authorList>
    </citation>
    <scope>NUCLEOTIDE SEQUENCE</scope>
    <source>
        <strain evidence="2">CBS 121739</strain>
    </source>
</reference>
<proteinExistence type="predicted"/>
<name>A0A6A6VTM5_9PEZI</name>
<feature type="signal peptide" evidence="1">
    <location>
        <begin position="1"/>
        <end position="18"/>
    </location>
</feature>
<evidence type="ECO:0000256" key="1">
    <source>
        <dbReference type="SAM" id="SignalP"/>
    </source>
</evidence>
<dbReference type="RefSeq" id="XP_033595597.1">
    <property type="nucleotide sequence ID" value="XM_033747695.1"/>
</dbReference>
<dbReference type="EMBL" id="ML996586">
    <property type="protein sequence ID" value="KAF2753146.1"/>
    <property type="molecule type" value="Genomic_DNA"/>
</dbReference>